<organism evidence="2 3">
    <name type="scientific">Apatococcus lobatus</name>
    <dbReference type="NCBI Taxonomy" id="904363"/>
    <lineage>
        <taxon>Eukaryota</taxon>
        <taxon>Viridiplantae</taxon>
        <taxon>Chlorophyta</taxon>
        <taxon>core chlorophytes</taxon>
        <taxon>Trebouxiophyceae</taxon>
        <taxon>Chlorellales</taxon>
        <taxon>Chlorellaceae</taxon>
        <taxon>Apatococcus</taxon>
    </lineage>
</organism>
<dbReference type="Proteomes" id="UP001438707">
    <property type="component" value="Unassembled WGS sequence"/>
</dbReference>
<keyword evidence="3" id="KW-1185">Reference proteome</keyword>
<dbReference type="AlphaFoldDB" id="A0AAW1Q207"/>
<proteinExistence type="predicted"/>
<feature type="region of interest" description="Disordered" evidence="1">
    <location>
        <begin position="29"/>
        <end position="86"/>
    </location>
</feature>
<evidence type="ECO:0000313" key="2">
    <source>
        <dbReference type="EMBL" id="KAK9815980.1"/>
    </source>
</evidence>
<name>A0AAW1Q207_9CHLO</name>
<sequence length="86" mass="9012">MQSQGLPALLEPSHLAAAGEGHVLQALEQQQQCPTSPMEGPSGTPFKRPGPSKATAAASEMFGQPSETLQALSAPSKMTENLIERQ</sequence>
<protein>
    <submittedName>
        <fullName evidence="2">Uncharacterized protein</fullName>
    </submittedName>
</protein>
<evidence type="ECO:0000256" key="1">
    <source>
        <dbReference type="SAM" id="MobiDB-lite"/>
    </source>
</evidence>
<gene>
    <name evidence="2" type="ORF">WJX74_007987</name>
</gene>
<evidence type="ECO:0000313" key="3">
    <source>
        <dbReference type="Proteomes" id="UP001438707"/>
    </source>
</evidence>
<feature type="compositionally biased region" description="Polar residues" evidence="1">
    <location>
        <begin position="65"/>
        <end position="79"/>
    </location>
</feature>
<dbReference type="EMBL" id="JALJOS010000104">
    <property type="protein sequence ID" value="KAK9815980.1"/>
    <property type="molecule type" value="Genomic_DNA"/>
</dbReference>
<accession>A0AAW1Q207</accession>
<comment type="caution">
    <text evidence="2">The sequence shown here is derived from an EMBL/GenBank/DDBJ whole genome shotgun (WGS) entry which is preliminary data.</text>
</comment>
<reference evidence="2 3" key="1">
    <citation type="journal article" date="2024" name="Nat. Commun.">
        <title>Phylogenomics reveals the evolutionary origins of lichenization in chlorophyte algae.</title>
        <authorList>
            <person name="Puginier C."/>
            <person name="Libourel C."/>
            <person name="Otte J."/>
            <person name="Skaloud P."/>
            <person name="Haon M."/>
            <person name="Grisel S."/>
            <person name="Petersen M."/>
            <person name="Berrin J.G."/>
            <person name="Delaux P.M."/>
            <person name="Dal Grande F."/>
            <person name="Keller J."/>
        </authorList>
    </citation>
    <scope>NUCLEOTIDE SEQUENCE [LARGE SCALE GENOMIC DNA]</scope>
    <source>
        <strain evidence="2 3">SAG 2145</strain>
    </source>
</reference>